<reference evidence="1 2" key="1">
    <citation type="submission" date="2018-04" db="EMBL/GenBank/DDBJ databases">
        <authorList>
            <person name="Vogel A."/>
        </authorList>
    </citation>
    <scope>NUCLEOTIDE SEQUENCE [LARGE SCALE GENOMIC DNA]</scope>
</reference>
<accession>A0A484L7N3</accession>
<protein>
    <submittedName>
        <fullName evidence="1">Uncharacterized protein</fullName>
    </submittedName>
</protein>
<dbReference type="Proteomes" id="UP000595140">
    <property type="component" value="Unassembled WGS sequence"/>
</dbReference>
<sequence>MTESGVESSWTKKLRIGPQPHSDSFALLWGHDHVLGTRTTRGGVGHDQVHERHDESELVSYNLTSQQVRRIQVPGLGDLSFEYTQSLVPLFRPEGGGSEP</sequence>
<dbReference type="AlphaFoldDB" id="A0A484L7N3"/>
<organism evidence="1 2">
    <name type="scientific">Cuscuta campestris</name>
    <dbReference type="NCBI Taxonomy" id="132261"/>
    <lineage>
        <taxon>Eukaryota</taxon>
        <taxon>Viridiplantae</taxon>
        <taxon>Streptophyta</taxon>
        <taxon>Embryophyta</taxon>
        <taxon>Tracheophyta</taxon>
        <taxon>Spermatophyta</taxon>
        <taxon>Magnoliopsida</taxon>
        <taxon>eudicotyledons</taxon>
        <taxon>Gunneridae</taxon>
        <taxon>Pentapetalae</taxon>
        <taxon>asterids</taxon>
        <taxon>lamiids</taxon>
        <taxon>Solanales</taxon>
        <taxon>Convolvulaceae</taxon>
        <taxon>Cuscuteae</taxon>
        <taxon>Cuscuta</taxon>
        <taxon>Cuscuta subgen. Grammica</taxon>
        <taxon>Cuscuta sect. Cleistogrammica</taxon>
    </lineage>
</organism>
<evidence type="ECO:0000313" key="1">
    <source>
        <dbReference type="EMBL" id="VFQ72362.1"/>
    </source>
</evidence>
<proteinExistence type="predicted"/>
<evidence type="ECO:0000313" key="2">
    <source>
        <dbReference type="Proteomes" id="UP000595140"/>
    </source>
</evidence>
<keyword evidence="2" id="KW-1185">Reference proteome</keyword>
<dbReference type="EMBL" id="OOIL02001115">
    <property type="protein sequence ID" value="VFQ72362.1"/>
    <property type="molecule type" value="Genomic_DNA"/>
</dbReference>
<gene>
    <name evidence="1" type="ORF">CCAM_LOCUS14138</name>
</gene>
<name>A0A484L7N3_9ASTE</name>